<dbReference type="EMBL" id="CAJVQB010104289">
    <property type="protein sequence ID" value="CAG8851103.1"/>
    <property type="molecule type" value="Genomic_DNA"/>
</dbReference>
<protein>
    <submittedName>
        <fullName evidence="1">4865_t:CDS:1</fullName>
    </submittedName>
</protein>
<evidence type="ECO:0000313" key="2">
    <source>
        <dbReference type="Proteomes" id="UP000789901"/>
    </source>
</evidence>
<dbReference type="Proteomes" id="UP000789901">
    <property type="component" value="Unassembled WGS sequence"/>
</dbReference>
<feature type="non-terminal residue" evidence="1">
    <location>
        <position position="1"/>
    </location>
</feature>
<organism evidence="1 2">
    <name type="scientific">Gigaspora margarita</name>
    <dbReference type="NCBI Taxonomy" id="4874"/>
    <lineage>
        <taxon>Eukaryota</taxon>
        <taxon>Fungi</taxon>
        <taxon>Fungi incertae sedis</taxon>
        <taxon>Mucoromycota</taxon>
        <taxon>Glomeromycotina</taxon>
        <taxon>Glomeromycetes</taxon>
        <taxon>Diversisporales</taxon>
        <taxon>Gigasporaceae</taxon>
        <taxon>Gigaspora</taxon>
    </lineage>
</organism>
<sequence>SKLTGNLPNCLVNLPKNFKNYSKLTTLRTSQEQKVDNDRSI</sequence>
<feature type="non-terminal residue" evidence="1">
    <location>
        <position position="41"/>
    </location>
</feature>
<proteinExistence type="predicted"/>
<reference evidence="1 2" key="1">
    <citation type="submission" date="2021-06" db="EMBL/GenBank/DDBJ databases">
        <authorList>
            <person name="Kallberg Y."/>
            <person name="Tangrot J."/>
            <person name="Rosling A."/>
        </authorList>
    </citation>
    <scope>NUCLEOTIDE SEQUENCE [LARGE SCALE GENOMIC DNA]</scope>
    <source>
        <strain evidence="1 2">120-4 pot B 10/14</strain>
    </source>
</reference>
<comment type="caution">
    <text evidence="1">The sequence shown here is derived from an EMBL/GenBank/DDBJ whole genome shotgun (WGS) entry which is preliminary data.</text>
</comment>
<evidence type="ECO:0000313" key="1">
    <source>
        <dbReference type="EMBL" id="CAG8851103.1"/>
    </source>
</evidence>
<keyword evidence="2" id="KW-1185">Reference proteome</keyword>
<name>A0ABN7XBA6_GIGMA</name>
<gene>
    <name evidence="1" type="ORF">GMARGA_LOCUS40562</name>
</gene>
<accession>A0ABN7XBA6</accession>